<evidence type="ECO:0000313" key="6">
    <source>
        <dbReference type="EMBL" id="SDL08250.1"/>
    </source>
</evidence>
<reference evidence="7" key="1">
    <citation type="submission" date="2016-10" db="EMBL/GenBank/DDBJ databases">
        <authorList>
            <person name="Varghese N."/>
            <person name="Submissions S."/>
        </authorList>
    </citation>
    <scope>NUCLEOTIDE SEQUENCE [LARGE SCALE GENOMIC DNA]</scope>
    <source>
        <strain evidence="7">CGMCC 4.3147</strain>
    </source>
</reference>
<accession>A0A1G9H5Q3</accession>
<proteinExistence type="predicted"/>
<evidence type="ECO:0000256" key="1">
    <source>
        <dbReference type="ARBA" id="ARBA00023015"/>
    </source>
</evidence>
<dbReference type="Proteomes" id="UP000198662">
    <property type="component" value="Unassembled WGS sequence"/>
</dbReference>
<dbReference type="STRING" id="380244.SAMN05216298_2637"/>
<dbReference type="PANTHER" id="PTHR30055">
    <property type="entry name" value="HTH-TYPE TRANSCRIPTIONAL REGULATOR RUTR"/>
    <property type="match status" value="1"/>
</dbReference>
<dbReference type="OrthoDB" id="2570341at2"/>
<feature type="DNA-binding region" description="H-T-H motif" evidence="4">
    <location>
        <begin position="63"/>
        <end position="82"/>
    </location>
</feature>
<organism evidence="6 7">
    <name type="scientific">Glycomyces sambucus</name>
    <dbReference type="NCBI Taxonomy" id="380244"/>
    <lineage>
        <taxon>Bacteria</taxon>
        <taxon>Bacillati</taxon>
        <taxon>Actinomycetota</taxon>
        <taxon>Actinomycetes</taxon>
        <taxon>Glycomycetales</taxon>
        <taxon>Glycomycetaceae</taxon>
        <taxon>Glycomyces</taxon>
    </lineage>
</organism>
<dbReference type="EMBL" id="FNGF01000003">
    <property type="protein sequence ID" value="SDL08250.1"/>
    <property type="molecule type" value="Genomic_DNA"/>
</dbReference>
<dbReference type="GO" id="GO:0003700">
    <property type="term" value="F:DNA-binding transcription factor activity"/>
    <property type="evidence" value="ECO:0007669"/>
    <property type="project" value="TreeGrafter"/>
</dbReference>
<dbReference type="InterPro" id="IPR050109">
    <property type="entry name" value="HTH-type_TetR-like_transc_reg"/>
</dbReference>
<protein>
    <submittedName>
        <fullName evidence="6">Transcriptional regulator, TetR family</fullName>
    </submittedName>
</protein>
<dbReference type="PANTHER" id="PTHR30055:SF151">
    <property type="entry name" value="TRANSCRIPTIONAL REGULATORY PROTEIN"/>
    <property type="match status" value="1"/>
</dbReference>
<gene>
    <name evidence="6" type="ORF">SAMN05216298_2637</name>
</gene>
<dbReference type="InterPro" id="IPR036271">
    <property type="entry name" value="Tet_transcr_reg_TetR-rel_C_sf"/>
</dbReference>
<keyword evidence="2 4" id="KW-0238">DNA-binding</keyword>
<keyword evidence="3" id="KW-0804">Transcription</keyword>
<evidence type="ECO:0000259" key="5">
    <source>
        <dbReference type="PROSITE" id="PS50977"/>
    </source>
</evidence>
<feature type="domain" description="HTH tetR-type" evidence="5">
    <location>
        <begin position="40"/>
        <end position="100"/>
    </location>
</feature>
<name>A0A1G9H5Q3_9ACTN</name>
<evidence type="ECO:0000256" key="3">
    <source>
        <dbReference type="ARBA" id="ARBA00023163"/>
    </source>
</evidence>
<dbReference type="InterPro" id="IPR009057">
    <property type="entry name" value="Homeodomain-like_sf"/>
</dbReference>
<dbReference type="Gene3D" id="1.10.357.10">
    <property type="entry name" value="Tetracycline Repressor, domain 2"/>
    <property type="match status" value="1"/>
</dbReference>
<dbReference type="SUPFAM" id="SSF46689">
    <property type="entry name" value="Homeodomain-like"/>
    <property type="match status" value="1"/>
</dbReference>
<dbReference type="InterPro" id="IPR004111">
    <property type="entry name" value="Repressor_TetR_C"/>
</dbReference>
<dbReference type="PROSITE" id="PS50977">
    <property type="entry name" value="HTH_TETR_2"/>
    <property type="match status" value="1"/>
</dbReference>
<dbReference type="InterPro" id="IPR001647">
    <property type="entry name" value="HTH_TetR"/>
</dbReference>
<sequence>MYKFRDRIFRVTAATETPKPNLLELLWRAGPEASRGPRKGLTVDAVVAAAVDLADREGLEAVTVRRLAQELGRAPMTLYTYVPGKTELVALMLDSLFAAMDRTPVDGLPWRERLAAVARDAYALYRDHPWAAAASPSRPPLGPGQCAKYEHELRALEGLGLGDVEMDDALAHLLGFVRIAAQDAAQADAERAASAMSDHEWWEANGPLLAKVLDPAVFPTAVRVGQAAGEAHDAAYDAEHAFRFGLDRTLDGLAPLIERP</sequence>
<dbReference type="SUPFAM" id="SSF48498">
    <property type="entry name" value="Tetracyclin repressor-like, C-terminal domain"/>
    <property type="match status" value="1"/>
</dbReference>
<dbReference type="AlphaFoldDB" id="A0A1G9H5Q3"/>
<dbReference type="GO" id="GO:0045892">
    <property type="term" value="P:negative regulation of DNA-templated transcription"/>
    <property type="evidence" value="ECO:0007669"/>
    <property type="project" value="InterPro"/>
</dbReference>
<evidence type="ECO:0000256" key="4">
    <source>
        <dbReference type="PROSITE-ProRule" id="PRU00335"/>
    </source>
</evidence>
<evidence type="ECO:0000313" key="7">
    <source>
        <dbReference type="Proteomes" id="UP000198662"/>
    </source>
</evidence>
<evidence type="ECO:0000256" key="2">
    <source>
        <dbReference type="ARBA" id="ARBA00023125"/>
    </source>
</evidence>
<dbReference type="Gene3D" id="1.10.10.60">
    <property type="entry name" value="Homeodomain-like"/>
    <property type="match status" value="1"/>
</dbReference>
<keyword evidence="7" id="KW-1185">Reference proteome</keyword>
<dbReference type="Pfam" id="PF00440">
    <property type="entry name" value="TetR_N"/>
    <property type="match status" value="1"/>
</dbReference>
<dbReference type="GO" id="GO:0000976">
    <property type="term" value="F:transcription cis-regulatory region binding"/>
    <property type="evidence" value="ECO:0007669"/>
    <property type="project" value="TreeGrafter"/>
</dbReference>
<dbReference type="Pfam" id="PF02909">
    <property type="entry name" value="TetR_C_1"/>
    <property type="match status" value="1"/>
</dbReference>
<keyword evidence="1" id="KW-0805">Transcription regulation</keyword>